<proteinExistence type="predicted"/>
<keyword evidence="1" id="KW-0175">Coiled coil</keyword>
<organism evidence="3 4">
    <name type="scientific">Neorhizobium galegae bv. officinalis bv. officinalis str. HAMBI 1141</name>
    <dbReference type="NCBI Taxonomy" id="1028801"/>
    <lineage>
        <taxon>Bacteria</taxon>
        <taxon>Pseudomonadati</taxon>
        <taxon>Pseudomonadota</taxon>
        <taxon>Alphaproteobacteria</taxon>
        <taxon>Hyphomicrobiales</taxon>
        <taxon>Rhizobiaceae</taxon>
        <taxon>Rhizobium/Agrobacterium group</taxon>
        <taxon>Neorhizobium</taxon>
    </lineage>
</organism>
<dbReference type="KEGG" id="ngl:RG1141_CH02780"/>
<dbReference type="PANTHER" id="PTHR32309">
    <property type="entry name" value="TYROSINE-PROTEIN KINASE"/>
    <property type="match status" value="1"/>
</dbReference>
<gene>
    <name evidence="3" type="ORF">RG1141_CH02780</name>
</gene>
<feature type="coiled-coil region" evidence="1">
    <location>
        <begin position="567"/>
        <end position="594"/>
    </location>
</feature>
<sequence>MSAAPDQRGHPMYQSAKIEDDRNPKPAASLAGAGSVSTGLRSAVLKVGALTLVGAFLPLLFIDTFPHKFNVETRLKIETASEAAVNTAAAALRSKASLDNVIRALNLGRDSEFSADRPSVVRIVSDIVSGDTMTVSEAENRLRARLSQAIATSYDRRTGRLVISVTAEEPGEAARIANMLGNTFHDEIAFSGTASSAPVAEKLRQTLEHAEAALAGFIAETDAQKLAELRRTEDNGQQLVAEINEATAQLGDLRQKAAQASAMKLSDVLNKPLPDSLEYTGLDYQRQRHVEAKLAVDQLSSDLGPRHPRLAAAQAALADVKNDIQDALKQLGASLRQQEAAAARHLADLKAKQVKKPDDKEITESAARLTALEAAVDEARRNYLDALHGTETKASTAKVTVLVPAEAAAAAALGPSLAEVAGIGALIGFSLGIGLAFMTRGRSFSTPSAISTEELDLTDEPALMIDRHLLAEHLDEQDFFSEEDDPANDQPGYDWPAYEPQRPWRPRHPAPANDSPLADHIRGMLMANRRPAAEAELPPLVAAVMAGRLADAPSYGAAHRPAPSPEEVRKAEELRELRRDMAELRERVQVYSARRKTSRG</sequence>
<accession>A0A068T2J8</accession>
<dbReference type="PANTHER" id="PTHR32309:SF31">
    <property type="entry name" value="CAPSULAR EXOPOLYSACCHARIDE FAMILY"/>
    <property type="match status" value="1"/>
</dbReference>
<dbReference type="InterPro" id="IPR050445">
    <property type="entry name" value="Bact_polysacc_biosynth/exp"/>
</dbReference>
<feature type="coiled-coil region" evidence="1">
    <location>
        <begin position="200"/>
        <end position="263"/>
    </location>
</feature>
<dbReference type="EMBL" id="HG938355">
    <property type="protein sequence ID" value="CDN52643.1"/>
    <property type="molecule type" value="Genomic_DNA"/>
</dbReference>
<dbReference type="eggNOG" id="COG3206">
    <property type="taxonomic scope" value="Bacteria"/>
</dbReference>
<protein>
    <recommendedName>
        <fullName evidence="5">Succinoglycan biosynthesis transport protein</fullName>
    </recommendedName>
</protein>
<dbReference type="Proteomes" id="UP000028186">
    <property type="component" value="Chromosome I"/>
</dbReference>
<dbReference type="HOGENOM" id="CLU_459795_0_0_5"/>
<evidence type="ECO:0000313" key="3">
    <source>
        <dbReference type="EMBL" id="CDN52643.1"/>
    </source>
</evidence>
<evidence type="ECO:0000256" key="2">
    <source>
        <dbReference type="SAM" id="MobiDB-lite"/>
    </source>
</evidence>
<reference evidence="4" key="1">
    <citation type="journal article" date="2014" name="BMC Genomics">
        <title>Genome sequencing of two Neorhizobium galegae strains reveals a noeT gene responsible for the unusual acetylation of the nodulation factors.</title>
        <authorList>
            <person name="Osterman J."/>
            <person name="Marsh J."/>
            <person name="Laine P.K."/>
            <person name="Zeng Z."/>
            <person name="Alatalo E."/>
            <person name="Sullivan J.T."/>
            <person name="Young J.P."/>
            <person name="Thomas-Oates J."/>
            <person name="Paulin L."/>
            <person name="Lindstrom K."/>
        </authorList>
    </citation>
    <scope>NUCLEOTIDE SEQUENCE [LARGE SCALE GENOMIC DNA]</scope>
    <source>
        <strain evidence="4">HAMBI 1141</strain>
    </source>
</reference>
<dbReference type="RefSeq" id="WP_157885063.1">
    <property type="nucleotide sequence ID" value="NZ_HG938355.1"/>
</dbReference>
<name>A0A068T2J8_NEOGA</name>
<feature type="coiled-coil region" evidence="1">
    <location>
        <begin position="310"/>
        <end position="382"/>
    </location>
</feature>
<evidence type="ECO:0008006" key="5">
    <source>
        <dbReference type="Google" id="ProtNLM"/>
    </source>
</evidence>
<feature type="region of interest" description="Disordered" evidence="2">
    <location>
        <begin position="1"/>
        <end position="33"/>
    </location>
</feature>
<dbReference type="AlphaFoldDB" id="A0A068T2J8"/>
<evidence type="ECO:0000313" key="4">
    <source>
        <dbReference type="Proteomes" id="UP000028186"/>
    </source>
</evidence>
<evidence type="ECO:0000256" key="1">
    <source>
        <dbReference type="SAM" id="Coils"/>
    </source>
</evidence>
<dbReference type="PATRIC" id="fig|1028801.3.peg.272"/>